<reference evidence="1" key="3">
    <citation type="submission" date="2020-06" db="EMBL/GenBank/DDBJ databases">
        <title>Helianthus annuus Genome sequencing and assembly Release 2.</title>
        <authorList>
            <person name="Gouzy J."/>
            <person name="Langlade N."/>
            <person name="Munos S."/>
        </authorList>
    </citation>
    <scope>NUCLEOTIDE SEQUENCE</scope>
    <source>
        <tissue evidence="1">Leaves</tissue>
    </source>
</reference>
<proteinExistence type="predicted"/>
<accession>A0A251S9H5</accession>
<name>A0A251S9H5_HELAN</name>
<reference evidence="1 3" key="1">
    <citation type="journal article" date="2017" name="Nature">
        <title>The sunflower genome provides insights into oil metabolism, flowering and Asterid evolution.</title>
        <authorList>
            <person name="Badouin H."/>
            <person name="Gouzy J."/>
            <person name="Grassa C.J."/>
            <person name="Murat F."/>
            <person name="Staton S.E."/>
            <person name="Cottret L."/>
            <person name="Lelandais-Briere C."/>
            <person name="Owens G.L."/>
            <person name="Carrere S."/>
            <person name="Mayjonade B."/>
            <person name="Legrand L."/>
            <person name="Gill N."/>
            <person name="Kane N.C."/>
            <person name="Bowers J.E."/>
            <person name="Hubner S."/>
            <person name="Bellec A."/>
            <person name="Berard A."/>
            <person name="Berges H."/>
            <person name="Blanchet N."/>
            <person name="Boniface M.C."/>
            <person name="Brunel D."/>
            <person name="Catrice O."/>
            <person name="Chaidir N."/>
            <person name="Claudel C."/>
            <person name="Donnadieu C."/>
            <person name="Faraut T."/>
            <person name="Fievet G."/>
            <person name="Helmstetter N."/>
            <person name="King M."/>
            <person name="Knapp S.J."/>
            <person name="Lai Z."/>
            <person name="Le Paslier M.C."/>
            <person name="Lippi Y."/>
            <person name="Lorenzon L."/>
            <person name="Mandel J.R."/>
            <person name="Marage G."/>
            <person name="Marchand G."/>
            <person name="Marquand E."/>
            <person name="Bret-Mestries E."/>
            <person name="Morien E."/>
            <person name="Nambeesan S."/>
            <person name="Nguyen T."/>
            <person name="Pegot-Espagnet P."/>
            <person name="Pouilly N."/>
            <person name="Raftis F."/>
            <person name="Sallet E."/>
            <person name="Schiex T."/>
            <person name="Thomas J."/>
            <person name="Vandecasteele C."/>
            <person name="Vares D."/>
            <person name="Vear F."/>
            <person name="Vautrin S."/>
            <person name="Crespi M."/>
            <person name="Mangin B."/>
            <person name="Burke J.M."/>
            <person name="Salse J."/>
            <person name="Munos S."/>
            <person name="Vincourt P."/>
            <person name="Rieseberg L.H."/>
            <person name="Langlade N.B."/>
        </authorList>
    </citation>
    <scope>NUCLEOTIDE SEQUENCE [LARGE SCALE GENOMIC DNA]</scope>
    <source>
        <strain evidence="3">cv. SF193</strain>
        <tissue evidence="1">Leaves</tissue>
    </source>
</reference>
<evidence type="ECO:0000313" key="2">
    <source>
        <dbReference type="EMBL" id="OTF95516.1"/>
    </source>
</evidence>
<protein>
    <submittedName>
        <fullName evidence="2">Uncharacterized protein</fullName>
    </submittedName>
</protein>
<sequence length="52" mass="6189">MLVEQMLEQEKQLIGIFELLTADAPYLLSRQQKIPSFQLWPSIHYILNHHLN</sequence>
<evidence type="ECO:0000313" key="3">
    <source>
        <dbReference type="Proteomes" id="UP000215914"/>
    </source>
</evidence>
<dbReference type="InParanoid" id="A0A251S9H5"/>
<reference evidence="2" key="2">
    <citation type="submission" date="2017-02" db="EMBL/GenBank/DDBJ databases">
        <title>Sunflower complete genome.</title>
        <authorList>
            <person name="Langlade N."/>
            <person name="Munos S."/>
        </authorList>
    </citation>
    <scope>NUCLEOTIDE SEQUENCE [LARGE SCALE GENOMIC DNA]</scope>
    <source>
        <tissue evidence="2">Leaves</tissue>
    </source>
</reference>
<organism evidence="2 3">
    <name type="scientific">Helianthus annuus</name>
    <name type="common">Common sunflower</name>
    <dbReference type="NCBI Taxonomy" id="4232"/>
    <lineage>
        <taxon>Eukaryota</taxon>
        <taxon>Viridiplantae</taxon>
        <taxon>Streptophyta</taxon>
        <taxon>Embryophyta</taxon>
        <taxon>Tracheophyta</taxon>
        <taxon>Spermatophyta</taxon>
        <taxon>Magnoliopsida</taxon>
        <taxon>eudicotyledons</taxon>
        <taxon>Gunneridae</taxon>
        <taxon>Pentapetalae</taxon>
        <taxon>asterids</taxon>
        <taxon>campanulids</taxon>
        <taxon>Asterales</taxon>
        <taxon>Asteraceae</taxon>
        <taxon>Asteroideae</taxon>
        <taxon>Heliantheae alliance</taxon>
        <taxon>Heliantheae</taxon>
        <taxon>Helianthus</taxon>
    </lineage>
</organism>
<dbReference type="EMBL" id="MNCJ02000330">
    <property type="protein sequence ID" value="KAF5765310.1"/>
    <property type="molecule type" value="Genomic_DNA"/>
</dbReference>
<keyword evidence="3" id="KW-1185">Reference proteome</keyword>
<dbReference type="Proteomes" id="UP000215914">
    <property type="component" value="Chromosome 15"/>
</dbReference>
<dbReference type="EMBL" id="CM007904">
    <property type="protein sequence ID" value="OTF95516.1"/>
    <property type="molecule type" value="Genomic_DNA"/>
</dbReference>
<evidence type="ECO:0000313" key="1">
    <source>
        <dbReference type="EMBL" id="KAF5765310.1"/>
    </source>
</evidence>
<gene>
    <name evidence="2" type="ORF">HannXRQ_Chr15g0483981</name>
    <name evidence="1" type="ORF">HanXRQr2_Chr15g0702321</name>
</gene>
<dbReference type="AlphaFoldDB" id="A0A251S9H5"/>
<dbReference type="Gramene" id="mRNA:HanXRQr2_Chr15g0702321">
    <property type="protein sequence ID" value="CDS:HanXRQr2_Chr15g0702321.1"/>
    <property type="gene ID" value="HanXRQr2_Chr15g0702321"/>
</dbReference>